<dbReference type="RefSeq" id="WP_095913982.1">
    <property type="nucleotide sequence ID" value="NZ_CAUQLL010000036.1"/>
</dbReference>
<keyword evidence="2" id="KW-1185">Reference proteome</keyword>
<name>A0A250FD39_9FLAO</name>
<reference evidence="2" key="1">
    <citation type="submission" date="2017-06" db="EMBL/GenBank/DDBJ databases">
        <title>Capnocytophaga spp. assemblies.</title>
        <authorList>
            <person name="Gulvik C.A."/>
        </authorList>
    </citation>
    <scope>NUCLEOTIDE SEQUENCE [LARGE SCALE GENOMIC DNA]</scope>
    <source>
        <strain evidence="2">H6253</strain>
    </source>
</reference>
<proteinExistence type="predicted"/>
<dbReference type="Pfam" id="PF12686">
    <property type="entry name" value="DUF3800"/>
    <property type="match status" value="1"/>
</dbReference>
<gene>
    <name evidence="1" type="ORF">CGC53_05880</name>
</gene>
<evidence type="ECO:0000313" key="2">
    <source>
        <dbReference type="Proteomes" id="UP000217276"/>
    </source>
</evidence>
<dbReference type="KEGG" id="clk:CGC53_05880"/>
<protein>
    <submittedName>
        <fullName evidence="1">RlfA protein</fullName>
    </submittedName>
</protein>
<accession>A0A250FD39</accession>
<organism evidence="1 2">
    <name type="scientific">Capnocytophaga leadbetteri</name>
    <dbReference type="NCBI Taxonomy" id="327575"/>
    <lineage>
        <taxon>Bacteria</taxon>
        <taxon>Pseudomonadati</taxon>
        <taxon>Bacteroidota</taxon>
        <taxon>Flavobacteriia</taxon>
        <taxon>Flavobacteriales</taxon>
        <taxon>Flavobacteriaceae</taxon>
        <taxon>Capnocytophaga</taxon>
    </lineage>
</organism>
<dbReference type="InterPro" id="IPR024524">
    <property type="entry name" value="DUF3800"/>
</dbReference>
<dbReference type="EMBL" id="CP022384">
    <property type="protein sequence ID" value="ATA81906.1"/>
    <property type="molecule type" value="Genomic_DNA"/>
</dbReference>
<dbReference type="AlphaFoldDB" id="A0A250FD39"/>
<sequence>MKTFNFYCDESCHLENDHLPFMLIGYVSSAYNQVKLHTEKIKQLKKEYHIPYELKWNHLSKSAMELYKDLIDYFFATDLQYRAIVIDKSKLKHTQFRQTHDDFYYKMYYQLIQKKLSPEYNYNIYLDIKDTRSAQKVNGLKEYLNSHFVSVRHLQNIRSHESELMQLTDIITGALSYYLRKENKVIAKNKIVDRIAQHAGQVLNQSTARSEQKFNLFFIDLK</sequence>
<evidence type="ECO:0000313" key="1">
    <source>
        <dbReference type="EMBL" id="ATA81906.1"/>
    </source>
</evidence>
<dbReference type="Proteomes" id="UP000217276">
    <property type="component" value="Chromosome"/>
</dbReference>